<dbReference type="InterPro" id="IPR050595">
    <property type="entry name" value="Bact_response_regulator"/>
</dbReference>
<dbReference type="PANTHER" id="PTHR44591">
    <property type="entry name" value="STRESS RESPONSE REGULATOR PROTEIN 1"/>
    <property type="match status" value="1"/>
</dbReference>
<organism evidence="4 5">
    <name type="scientific">Fulvivirga lutea</name>
    <dbReference type="NCBI Taxonomy" id="2810512"/>
    <lineage>
        <taxon>Bacteria</taxon>
        <taxon>Pseudomonadati</taxon>
        <taxon>Bacteroidota</taxon>
        <taxon>Cytophagia</taxon>
        <taxon>Cytophagales</taxon>
        <taxon>Fulvivirgaceae</taxon>
        <taxon>Fulvivirga</taxon>
    </lineage>
</organism>
<dbReference type="InterPro" id="IPR001789">
    <property type="entry name" value="Sig_transdc_resp-reg_receiver"/>
</dbReference>
<dbReference type="PANTHER" id="PTHR44591:SF3">
    <property type="entry name" value="RESPONSE REGULATORY DOMAIN-CONTAINING PROTEIN"/>
    <property type="match status" value="1"/>
</dbReference>
<keyword evidence="1 2" id="KW-0597">Phosphoprotein</keyword>
<dbReference type="EMBL" id="CP070608">
    <property type="protein sequence ID" value="QSE98817.1"/>
    <property type="molecule type" value="Genomic_DNA"/>
</dbReference>
<dbReference type="KEGG" id="fuv:JR347_06985"/>
<protein>
    <submittedName>
        <fullName evidence="4">Response regulator</fullName>
    </submittedName>
</protein>
<feature type="modified residue" description="4-aspartylphosphate" evidence="2">
    <location>
        <position position="52"/>
    </location>
</feature>
<evidence type="ECO:0000256" key="1">
    <source>
        <dbReference type="ARBA" id="ARBA00022553"/>
    </source>
</evidence>
<dbReference type="PROSITE" id="PS50110">
    <property type="entry name" value="RESPONSE_REGULATORY"/>
    <property type="match status" value="1"/>
</dbReference>
<gene>
    <name evidence="4" type="ORF">JR347_06985</name>
</gene>
<dbReference type="Gene3D" id="3.40.50.2300">
    <property type="match status" value="1"/>
</dbReference>
<proteinExistence type="predicted"/>
<dbReference type="GO" id="GO:0000160">
    <property type="term" value="P:phosphorelay signal transduction system"/>
    <property type="evidence" value="ECO:0007669"/>
    <property type="project" value="InterPro"/>
</dbReference>
<evidence type="ECO:0000259" key="3">
    <source>
        <dbReference type="PROSITE" id="PS50110"/>
    </source>
</evidence>
<dbReference type="Proteomes" id="UP000662783">
    <property type="component" value="Chromosome"/>
</dbReference>
<evidence type="ECO:0000313" key="4">
    <source>
        <dbReference type="EMBL" id="QSE98817.1"/>
    </source>
</evidence>
<dbReference type="RefSeq" id="WP_205723331.1">
    <property type="nucleotide sequence ID" value="NZ_CP070608.1"/>
</dbReference>
<accession>A0A975A2R2</accession>
<dbReference type="SMART" id="SM00448">
    <property type="entry name" value="REC"/>
    <property type="match status" value="1"/>
</dbReference>
<dbReference type="SUPFAM" id="SSF52172">
    <property type="entry name" value="CheY-like"/>
    <property type="match status" value="1"/>
</dbReference>
<dbReference type="InterPro" id="IPR011006">
    <property type="entry name" value="CheY-like_superfamily"/>
</dbReference>
<feature type="domain" description="Response regulatory" evidence="3">
    <location>
        <begin position="3"/>
        <end position="119"/>
    </location>
</feature>
<dbReference type="AlphaFoldDB" id="A0A975A2R2"/>
<evidence type="ECO:0000313" key="5">
    <source>
        <dbReference type="Proteomes" id="UP000662783"/>
    </source>
</evidence>
<keyword evidence="5" id="KW-1185">Reference proteome</keyword>
<sequence length="121" mass="13728">MKRILIVDDIDDLRENIRDILEMENFQISTARNGLEGLEKIMMEKPDLVITDLLMPEMTGLELLQKVKETDATKDIPVIIFSALTDPINMEIAKSLNVDGYITKPCSSTDLLDEIHKIINV</sequence>
<dbReference type="Pfam" id="PF00072">
    <property type="entry name" value="Response_reg"/>
    <property type="match status" value="1"/>
</dbReference>
<evidence type="ECO:0000256" key="2">
    <source>
        <dbReference type="PROSITE-ProRule" id="PRU00169"/>
    </source>
</evidence>
<reference evidence="4" key="1">
    <citation type="submission" date="2021-02" db="EMBL/GenBank/DDBJ databases">
        <title>Fulvivirga sp. S481 isolated from sea water.</title>
        <authorList>
            <person name="Bae S.S."/>
            <person name="Baek K."/>
        </authorList>
    </citation>
    <scope>NUCLEOTIDE SEQUENCE</scope>
    <source>
        <strain evidence="4">S481</strain>
    </source>
</reference>
<name>A0A975A2R2_9BACT</name>